<dbReference type="AlphaFoldDB" id="U5CWR0"/>
<organism evidence="1 2">
    <name type="scientific">Caldanaerobacter subterraneus subsp. yonseiensis KB-1</name>
    <dbReference type="NCBI Taxonomy" id="1388761"/>
    <lineage>
        <taxon>Bacteria</taxon>
        <taxon>Bacillati</taxon>
        <taxon>Bacillota</taxon>
        <taxon>Clostridia</taxon>
        <taxon>Thermoanaerobacterales</taxon>
        <taxon>Thermoanaerobacteraceae</taxon>
        <taxon>Caldanaerobacter</taxon>
    </lineage>
</organism>
<sequence length="43" mass="5201">MMWIEFKPIKNKELLTRIAEELMKVVPIRIEKADEGWKLMIKT</sequence>
<name>U5CWR0_CALSX</name>
<protein>
    <submittedName>
        <fullName evidence="1">Uncharacterized protein</fullName>
    </submittedName>
</protein>
<comment type="caution">
    <text evidence="1">The sequence shown here is derived from an EMBL/GenBank/DDBJ whole genome shotgun (WGS) entry which is preliminary data.</text>
</comment>
<dbReference type="EMBL" id="AXDC01000010">
    <property type="protein sequence ID" value="ERM92477.1"/>
    <property type="molecule type" value="Genomic_DNA"/>
</dbReference>
<dbReference type="RefSeq" id="WP_022587566.1">
    <property type="nucleotide sequence ID" value="NZ_AXDC01000010.1"/>
</dbReference>
<accession>U5CWR0</accession>
<reference evidence="1 2" key="1">
    <citation type="journal article" date="2013" name="Genome Announc.">
        <title>Draft Genome Sequence of an Anaerobic and Extremophilic Bacterium, Caldanaerobacter yonseiensis, Isolated from a Geothermal Hot Stream.</title>
        <authorList>
            <person name="Lee S.J."/>
            <person name="Lee Y.J."/>
            <person name="Park G.S."/>
            <person name="Kim B.C."/>
            <person name="Lee S.J."/>
            <person name="Shin J.H."/>
            <person name="Lee D.W."/>
        </authorList>
    </citation>
    <scope>NUCLEOTIDE SEQUENCE [LARGE SCALE GENOMIC DNA]</scope>
    <source>
        <strain evidence="1 2">KB-1</strain>
    </source>
</reference>
<evidence type="ECO:0000313" key="2">
    <source>
        <dbReference type="Proteomes" id="UP000016856"/>
    </source>
</evidence>
<evidence type="ECO:0000313" key="1">
    <source>
        <dbReference type="EMBL" id="ERM92477.1"/>
    </source>
</evidence>
<proteinExistence type="predicted"/>
<dbReference type="PATRIC" id="fig|1388761.3.peg.946"/>
<dbReference type="Proteomes" id="UP000016856">
    <property type="component" value="Unassembled WGS sequence"/>
</dbReference>
<gene>
    <name evidence="1" type="ORF">O163_04750</name>
</gene>